<gene>
    <name evidence="2" type="ORF">OXX778_LOCUS734</name>
</gene>
<reference evidence="2" key="1">
    <citation type="submission" date="2021-02" db="EMBL/GenBank/DDBJ databases">
        <authorList>
            <person name="Nowell W R."/>
        </authorList>
    </citation>
    <scope>NUCLEOTIDE SEQUENCE</scope>
    <source>
        <strain evidence="2">Ploen Becks lab</strain>
    </source>
</reference>
<dbReference type="EMBL" id="CAJNOC010000039">
    <property type="protein sequence ID" value="CAF0709046.1"/>
    <property type="molecule type" value="Genomic_DNA"/>
</dbReference>
<evidence type="ECO:0000256" key="1">
    <source>
        <dbReference type="SAM" id="Coils"/>
    </source>
</evidence>
<sequence length="168" mass="20274">MDKKKLRDYFCNCDYCSTKYLNTKTPIKRISSTSSTHTNNSNSSHNIKIKKSYSLNNIDSVVLCSKNNNCRENDKQLIYNFNHELKDRTKIHNLCYYYYNLWQSEFFKINAFEKHNERLENKIKYLESKLEKEIIQQIRISLEWRNTVTNLVDENTRLKKLIEKLENL</sequence>
<comment type="caution">
    <text evidence="2">The sequence shown here is derived from an EMBL/GenBank/DDBJ whole genome shotgun (WGS) entry which is preliminary data.</text>
</comment>
<evidence type="ECO:0000313" key="3">
    <source>
        <dbReference type="Proteomes" id="UP000663879"/>
    </source>
</evidence>
<dbReference type="AlphaFoldDB" id="A0A813LZK9"/>
<protein>
    <submittedName>
        <fullName evidence="2">Uncharacterized protein</fullName>
    </submittedName>
</protein>
<name>A0A813LZK9_9BILA</name>
<evidence type="ECO:0000313" key="2">
    <source>
        <dbReference type="EMBL" id="CAF0709046.1"/>
    </source>
</evidence>
<accession>A0A813LZK9</accession>
<organism evidence="2 3">
    <name type="scientific">Brachionus calyciflorus</name>
    <dbReference type="NCBI Taxonomy" id="104777"/>
    <lineage>
        <taxon>Eukaryota</taxon>
        <taxon>Metazoa</taxon>
        <taxon>Spiralia</taxon>
        <taxon>Gnathifera</taxon>
        <taxon>Rotifera</taxon>
        <taxon>Eurotatoria</taxon>
        <taxon>Monogononta</taxon>
        <taxon>Pseudotrocha</taxon>
        <taxon>Ploima</taxon>
        <taxon>Brachionidae</taxon>
        <taxon>Brachionus</taxon>
    </lineage>
</organism>
<keyword evidence="3" id="KW-1185">Reference proteome</keyword>
<dbReference type="Proteomes" id="UP000663879">
    <property type="component" value="Unassembled WGS sequence"/>
</dbReference>
<keyword evidence="1" id="KW-0175">Coiled coil</keyword>
<proteinExistence type="predicted"/>
<feature type="coiled-coil region" evidence="1">
    <location>
        <begin position="109"/>
        <end position="168"/>
    </location>
</feature>